<protein>
    <recommendedName>
        <fullName evidence="4">Sensor domain-containing protein</fullName>
    </recommendedName>
</protein>
<feature type="transmembrane region" description="Helical" evidence="1">
    <location>
        <begin position="253"/>
        <end position="276"/>
    </location>
</feature>
<comment type="caution">
    <text evidence="2">The sequence shown here is derived from an EMBL/GenBank/DDBJ whole genome shotgun (WGS) entry which is preliminary data.</text>
</comment>
<keyword evidence="1" id="KW-1133">Transmembrane helix</keyword>
<dbReference type="EMBL" id="LSSL01007557">
    <property type="protein sequence ID" value="OLY77942.1"/>
    <property type="molecule type" value="Genomic_DNA"/>
</dbReference>
<reference evidence="2 3" key="1">
    <citation type="journal article" date="2016" name="Mol. Biol. Evol.">
        <title>Genome-Wide Survey of Gut Fungi (Harpellales) Reveals the First Horizontally Transferred Ubiquitin Gene from a Mosquito Host.</title>
        <authorList>
            <person name="Wang Y."/>
            <person name="White M.M."/>
            <person name="Kvist S."/>
            <person name="Moncalvo J.M."/>
        </authorList>
    </citation>
    <scope>NUCLEOTIDE SEQUENCE [LARGE SCALE GENOMIC DNA]</scope>
    <source>
        <strain evidence="2 3">ALG-7-W6</strain>
    </source>
</reference>
<evidence type="ECO:0000313" key="3">
    <source>
        <dbReference type="Proteomes" id="UP000187455"/>
    </source>
</evidence>
<evidence type="ECO:0000256" key="1">
    <source>
        <dbReference type="SAM" id="Phobius"/>
    </source>
</evidence>
<dbReference type="Proteomes" id="UP000187455">
    <property type="component" value="Unassembled WGS sequence"/>
</dbReference>
<keyword evidence="1" id="KW-0472">Membrane</keyword>
<accession>A0A1R0GM38</accession>
<organism evidence="2 3">
    <name type="scientific">Smittium mucronatum</name>
    <dbReference type="NCBI Taxonomy" id="133383"/>
    <lineage>
        <taxon>Eukaryota</taxon>
        <taxon>Fungi</taxon>
        <taxon>Fungi incertae sedis</taxon>
        <taxon>Zoopagomycota</taxon>
        <taxon>Kickxellomycotina</taxon>
        <taxon>Harpellomycetes</taxon>
        <taxon>Harpellales</taxon>
        <taxon>Legeriomycetaceae</taxon>
        <taxon>Smittium</taxon>
    </lineage>
</organism>
<name>A0A1R0GM38_9FUNG</name>
<evidence type="ECO:0008006" key="4">
    <source>
        <dbReference type="Google" id="ProtNLM"/>
    </source>
</evidence>
<proteinExistence type="predicted"/>
<keyword evidence="1" id="KW-0812">Transmembrane</keyword>
<evidence type="ECO:0000313" key="2">
    <source>
        <dbReference type="EMBL" id="OLY77942.1"/>
    </source>
</evidence>
<dbReference type="AlphaFoldDB" id="A0A1R0GM38"/>
<feature type="transmembrane region" description="Helical" evidence="1">
    <location>
        <begin position="142"/>
        <end position="168"/>
    </location>
</feature>
<keyword evidence="3" id="KW-1185">Reference proteome</keyword>
<sequence length="296" mass="33470">MDQHATLERNILPSELHSSEDQLYNFPSQNPVEVQETVFRTVFPENQTNGSNYPPPYAPARFGETISSSPVKDEKRNTTISIDNKNIPPIYNDPNYLPFPNTKQICVRCSGKSSYLGSLTDSTNWLAVLFQTVNLVTSFTSFFIVTFLFFSSTILLIALPIGLIFFWICSTSSRFFTLVEIKSFSMIKSHTDNCINCRSIASNKVIIPDSVIKSDARKGFLSTMYAPLKDSYTWLSFLFIILVNPIVSLTGVLLTYIGLTVGLAIFPLLPFVLKFIKIYSVCQRDLSFWLLNIKKD</sequence>
<dbReference type="OrthoDB" id="5542428at2759"/>
<gene>
    <name evidence="2" type="ORF">AYI68_g8021</name>
</gene>
<feature type="transmembrane region" description="Helical" evidence="1">
    <location>
        <begin position="231"/>
        <end position="247"/>
    </location>
</feature>